<gene>
    <name evidence="2" type="ORF">H2509_00400</name>
</gene>
<organism evidence="2 3">
    <name type="scientific">Stappia albiluteola</name>
    <dbReference type="NCBI Taxonomy" id="2758565"/>
    <lineage>
        <taxon>Bacteria</taxon>
        <taxon>Pseudomonadati</taxon>
        <taxon>Pseudomonadota</taxon>
        <taxon>Alphaproteobacteria</taxon>
        <taxon>Hyphomicrobiales</taxon>
        <taxon>Stappiaceae</taxon>
        <taxon>Stappia</taxon>
    </lineage>
</organism>
<proteinExistence type="predicted"/>
<keyword evidence="3" id="KW-1185">Reference proteome</keyword>
<name>A0A839A945_9HYPH</name>
<evidence type="ECO:0000313" key="2">
    <source>
        <dbReference type="EMBL" id="MBA5775578.1"/>
    </source>
</evidence>
<evidence type="ECO:0000313" key="3">
    <source>
        <dbReference type="Proteomes" id="UP000541109"/>
    </source>
</evidence>
<dbReference type="EMBL" id="JACFXV010000006">
    <property type="protein sequence ID" value="MBA5775578.1"/>
    <property type="molecule type" value="Genomic_DNA"/>
</dbReference>
<sequence>MKRLRTLSAAAIVATTVATVAVAQDSDGAFGPIKDGNSGISGEMMGGNMSGMRGMMLMMQQMGPMMEACAEMMQAMTGSVQQSPSAVEKG</sequence>
<evidence type="ECO:0000256" key="1">
    <source>
        <dbReference type="SAM" id="SignalP"/>
    </source>
</evidence>
<protein>
    <submittedName>
        <fullName evidence="2">Uncharacterized protein</fullName>
    </submittedName>
</protein>
<dbReference type="Proteomes" id="UP000541109">
    <property type="component" value="Unassembled WGS sequence"/>
</dbReference>
<accession>A0A839A945</accession>
<comment type="caution">
    <text evidence="2">The sequence shown here is derived from an EMBL/GenBank/DDBJ whole genome shotgun (WGS) entry which is preliminary data.</text>
</comment>
<dbReference type="AlphaFoldDB" id="A0A839A945"/>
<feature type="chain" id="PRO_5032378242" evidence="1">
    <location>
        <begin position="24"/>
        <end position="90"/>
    </location>
</feature>
<feature type="signal peptide" evidence="1">
    <location>
        <begin position="1"/>
        <end position="23"/>
    </location>
</feature>
<dbReference type="RefSeq" id="WP_182161143.1">
    <property type="nucleotide sequence ID" value="NZ_JACFXV010000006.1"/>
</dbReference>
<reference evidence="2 3" key="1">
    <citation type="submission" date="2020-07" db="EMBL/GenBank/DDBJ databases">
        <title>Stappia sp., F7233, whole genome shotgun sequencing project.</title>
        <authorList>
            <person name="Jiang S."/>
            <person name="Liu Z.W."/>
            <person name="Du Z.J."/>
        </authorList>
    </citation>
    <scope>NUCLEOTIDE SEQUENCE [LARGE SCALE GENOMIC DNA]</scope>
    <source>
        <strain evidence="2 3">F7233</strain>
    </source>
</reference>
<keyword evidence="1" id="KW-0732">Signal</keyword>